<name>A0A1I5WKA9_9FIRM</name>
<evidence type="ECO:0000313" key="10">
    <source>
        <dbReference type="Proteomes" id="UP000182624"/>
    </source>
</evidence>
<sequence>MFKFCARVRRKIHRLFKGQLSSNERKSLISWLFLAPSLLGVMLFFVAPFGVVIYYSLINNPIQKNFVGFANYINVWNNGAFKLAGINTFKFSLVAVPLAVLLSLFLAAVMESRIPFKSYFRSFFLSPLMVPTASVVLIWQVMFHYNGLINNFTAFFGADKVDWLKSDKAQVVIIALFLWKNLGYNMILFMSALASIPKELLEVASLENASKFQVFWLIKVRYMSSSILFVTIMSLINSFKVFREIYLMTGDYPVDSLYMLQHFMNNTFASLDYQKLSAAAIIMFIVVTGLVYIMYAVENYYGKDVEG</sequence>
<keyword evidence="2 7" id="KW-0813">Transport</keyword>
<feature type="domain" description="ABC transmembrane type-1" evidence="8">
    <location>
        <begin position="85"/>
        <end position="294"/>
    </location>
</feature>
<dbReference type="InterPro" id="IPR051393">
    <property type="entry name" value="ABC_transporter_permease"/>
</dbReference>
<accession>A0A1I5WKA9</accession>
<evidence type="ECO:0000256" key="3">
    <source>
        <dbReference type="ARBA" id="ARBA00022475"/>
    </source>
</evidence>
<feature type="transmembrane region" description="Helical" evidence="7">
    <location>
        <begin position="31"/>
        <end position="57"/>
    </location>
</feature>
<evidence type="ECO:0000259" key="8">
    <source>
        <dbReference type="PROSITE" id="PS50928"/>
    </source>
</evidence>
<reference evidence="10" key="1">
    <citation type="submission" date="2016-10" db="EMBL/GenBank/DDBJ databases">
        <authorList>
            <person name="Varghese N."/>
            <person name="Submissions S."/>
        </authorList>
    </citation>
    <scope>NUCLEOTIDE SEQUENCE [LARGE SCALE GENOMIC DNA]</scope>
    <source>
        <strain evidence="10">P18</strain>
    </source>
</reference>
<feature type="transmembrane region" description="Helical" evidence="7">
    <location>
        <begin position="276"/>
        <end position="297"/>
    </location>
</feature>
<evidence type="ECO:0000256" key="1">
    <source>
        <dbReference type="ARBA" id="ARBA00004651"/>
    </source>
</evidence>
<proteinExistence type="inferred from homology"/>
<dbReference type="PANTHER" id="PTHR30193:SF37">
    <property type="entry name" value="INNER MEMBRANE ABC TRANSPORTER PERMEASE PROTEIN YCJO"/>
    <property type="match status" value="1"/>
</dbReference>
<evidence type="ECO:0000313" key="9">
    <source>
        <dbReference type="EMBL" id="SFQ20195.1"/>
    </source>
</evidence>
<dbReference type="InterPro" id="IPR035906">
    <property type="entry name" value="MetI-like_sf"/>
</dbReference>
<keyword evidence="6 7" id="KW-0472">Membrane</keyword>
<dbReference type="GO" id="GO:0055085">
    <property type="term" value="P:transmembrane transport"/>
    <property type="evidence" value="ECO:0007669"/>
    <property type="project" value="InterPro"/>
</dbReference>
<dbReference type="SUPFAM" id="SSF161098">
    <property type="entry name" value="MetI-like"/>
    <property type="match status" value="1"/>
</dbReference>
<dbReference type="Pfam" id="PF00528">
    <property type="entry name" value="BPD_transp_1"/>
    <property type="match status" value="1"/>
</dbReference>
<dbReference type="Proteomes" id="UP000182624">
    <property type="component" value="Unassembled WGS sequence"/>
</dbReference>
<keyword evidence="10" id="KW-1185">Reference proteome</keyword>
<evidence type="ECO:0000256" key="5">
    <source>
        <dbReference type="ARBA" id="ARBA00022989"/>
    </source>
</evidence>
<feature type="transmembrane region" description="Helical" evidence="7">
    <location>
        <begin position="214"/>
        <end position="236"/>
    </location>
</feature>
<comment type="subcellular location">
    <subcellularLocation>
        <location evidence="1 7">Cell membrane</location>
        <topology evidence="1 7">Multi-pass membrane protein</topology>
    </subcellularLocation>
</comment>
<protein>
    <submittedName>
        <fullName evidence="9">Carbohydrate ABC transporter membrane protein 1, CUT1 family</fullName>
    </submittedName>
</protein>
<dbReference type="OrthoDB" id="9788108at2"/>
<feature type="transmembrane region" description="Helical" evidence="7">
    <location>
        <begin position="171"/>
        <end position="193"/>
    </location>
</feature>
<gene>
    <name evidence="9" type="ORF">SAMN04487928_12333</name>
</gene>
<comment type="similarity">
    <text evidence="7">Belongs to the binding-protein-dependent transport system permease family.</text>
</comment>
<feature type="transmembrane region" description="Helical" evidence="7">
    <location>
        <begin position="122"/>
        <end position="142"/>
    </location>
</feature>
<evidence type="ECO:0000256" key="4">
    <source>
        <dbReference type="ARBA" id="ARBA00022692"/>
    </source>
</evidence>
<dbReference type="EMBL" id="FOXO01000023">
    <property type="protein sequence ID" value="SFQ20195.1"/>
    <property type="molecule type" value="Genomic_DNA"/>
</dbReference>
<keyword evidence="5 7" id="KW-1133">Transmembrane helix</keyword>
<keyword evidence="4 7" id="KW-0812">Transmembrane</keyword>
<dbReference type="PROSITE" id="PS50928">
    <property type="entry name" value="ABC_TM1"/>
    <property type="match status" value="1"/>
</dbReference>
<organism evidence="9 10">
    <name type="scientific">Butyrivibrio proteoclasticus</name>
    <dbReference type="NCBI Taxonomy" id="43305"/>
    <lineage>
        <taxon>Bacteria</taxon>
        <taxon>Bacillati</taxon>
        <taxon>Bacillota</taxon>
        <taxon>Clostridia</taxon>
        <taxon>Lachnospirales</taxon>
        <taxon>Lachnospiraceae</taxon>
        <taxon>Butyrivibrio</taxon>
    </lineage>
</organism>
<feature type="transmembrane region" description="Helical" evidence="7">
    <location>
        <begin position="91"/>
        <end position="110"/>
    </location>
</feature>
<evidence type="ECO:0000256" key="7">
    <source>
        <dbReference type="RuleBase" id="RU363032"/>
    </source>
</evidence>
<dbReference type="AlphaFoldDB" id="A0A1I5WKA9"/>
<evidence type="ECO:0000256" key="2">
    <source>
        <dbReference type="ARBA" id="ARBA00022448"/>
    </source>
</evidence>
<keyword evidence="3" id="KW-1003">Cell membrane</keyword>
<evidence type="ECO:0000256" key="6">
    <source>
        <dbReference type="ARBA" id="ARBA00023136"/>
    </source>
</evidence>
<dbReference type="InterPro" id="IPR000515">
    <property type="entry name" value="MetI-like"/>
</dbReference>
<dbReference type="GO" id="GO:0005886">
    <property type="term" value="C:plasma membrane"/>
    <property type="evidence" value="ECO:0007669"/>
    <property type="project" value="UniProtKB-SubCell"/>
</dbReference>
<dbReference type="CDD" id="cd06261">
    <property type="entry name" value="TM_PBP2"/>
    <property type="match status" value="1"/>
</dbReference>
<dbReference type="Gene3D" id="1.10.3720.10">
    <property type="entry name" value="MetI-like"/>
    <property type="match status" value="1"/>
</dbReference>
<dbReference type="PANTHER" id="PTHR30193">
    <property type="entry name" value="ABC TRANSPORTER PERMEASE PROTEIN"/>
    <property type="match status" value="1"/>
</dbReference>